<dbReference type="AlphaFoldDB" id="A0A834T2N4"/>
<sequence length="146" mass="16867">MEVPRKQRGDGSQIREYNEEGIVLACSWKKNLSTRRKVFAIFQQSESNQKLLCSMVTEDDQDSLAMLRSIRLFLEDYGRDQMGTVIFNIPSKNIINQLNHRTNARIRLQTILSDIFNILQITERCARFCTPNSPSTTANWAYVAYA</sequence>
<reference evidence="1" key="1">
    <citation type="submission" date="2020-09" db="EMBL/GenBank/DDBJ databases">
        <title>Genome-Enabled Discovery of Anthraquinone Biosynthesis in Senna tora.</title>
        <authorList>
            <person name="Kang S.-H."/>
            <person name="Pandey R.P."/>
            <person name="Lee C.-M."/>
            <person name="Sim J.-S."/>
            <person name="Jeong J.-T."/>
            <person name="Choi B.-S."/>
            <person name="Jung M."/>
            <person name="Ginzburg D."/>
            <person name="Zhao K."/>
            <person name="Won S.Y."/>
            <person name="Oh T.-J."/>
            <person name="Yu Y."/>
            <person name="Kim N.-H."/>
            <person name="Lee O.R."/>
            <person name="Lee T.-H."/>
            <person name="Bashyal P."/>
            <person name="Kim T.-S."/>
            <person name="Lee W.-H."/>
            <person name="Kawkins C."/>
            <person name="Kim C.-K."/>
            <person name="Kim J.S."/>
            <person name="Ahn B.O."/>
            <person name="Rhee S.Y."/>
            <person name="Sohng J.K."/>
        </authorList>
    </citation>
    <scope>NUCLEOTIDE SEQUENCE</scope>
    <source>
        <tissue evidence="1">Leaf</tissue>
    </source>
</reference>
<evidence type="ECO:0000313" key="1">
    <source>
        <dbReference type="EMBL" id="KAF7815288.1"/>
    </source>
</evidence>
<protein>
    <submittedName>
        <fullName evidence="1">Uncharacterized protein</fullName>
    </submittedName>
</protein>
<dbReference type="EMBL" id="JAAIUW010000009">
    <property type="protein sequence ID" value="KAF7815288.1"/>
    <property type="molecule type" value="Genomic_DNA"/>
</dbReference>
<organism evidence="1 2">
    <name type="scientific">Senna tora</name>
    <dbReference type="NCBI Taxonomy" id="362788"/>
    <lineage>
        <taxon>Eukaryota</taxon>
        <taxon>Viridiplantae</taxon>
        <taxon>Streptophyta</taxon>
        <taxon>Embryophyta</taxon>
        <taxon>Tracheophyta</taxon>
        <taxon>Spermatophyta</taxon>
        <taxon>Magnoliopsida</taxon>
        <taxon>eudicotyledons</taxon>
        <taxon>Gunneridae</taxon>
        <taxon>Pentapetalae</taxon>
        <taxon>rosids</taxon>
        <taxon>fabids</taxon>
        <taxon>Fabales</taxon>
        <taxon>Fabaceae</taxon>
        <taxon>Caesalpinioideae</taxon>
        <taxon>Cassia clade</taxon>
        <taxon>Senna</taxon>
    </lineage>
</organism>
<evidence type="ECO:0000313" key="2">
    <source>
        <dbReference type="Proteomes" id="UP000634136"/>
    </source>
</evidence>
<keyword evidence="2" id="KW-1185">Reference proteome</keyword>
<comment type="caution">
    <text evidence="1">The sequence shown here is derived from an EMBL/GenBank/DDBJ whole genome shotgun (WGS) entry which is preliminary data.</text>
</comment>
<proteinExistence type="predicted"/>
<accession>A0A834T2N4</accession>
<dbReference type="Proteomes" id="UP000634136">
    <property type="component" value="Unassembled WGS sequence"/>
</dbReference>
<gene>
    <name evidence="1" type="ORF">G2W53_029257</name>
</gene>
<name>A0A834T2N4_9FABA</name>